<reference evidence="1" key="1">
    <citation type="submission" date="2014-11" db="EMBL/GenBank/DDBJ databases">
        <authorList>
            <person name="Amaro Gonzalez C."/>
        </authorList>
    </citation>
    <scope>NUCLEOTIDE SEQUENCE</scope>
</reference>
<accession>A0A0E9SCK7</accession>
<name>A0A0E9SCK7_ANGAN</name>
<proteinExistence type="predicted"/>
<reference evidence="1" key="2">
    <citation type="journal article" date="2015" name="Fish Shellfish Immunol.">
        <title>Early steps in the European eel (Anguilla anguilla)-Vibrio vulnificus interaction in the gills: Role of the RtxA13 toxin.</title>
        <authorList>
            <person name="Callol A."/>
            <person name="Pajuelo D."/>
            <person name="Ebbesson L."/>
            <person name="Teles M."/>
            <person name="MacKenzie S."/>
            <person name="Amaro C."/>
        </authorList>
    </citation>
    <scope>NUCLEOTIDE SEQUENCE</scope>
</reference>
<dbReference type="AlphaFoldDB" id="A0A0E9SCK7"/>
<evidence type="ECO:0000313" key="1">
    <source>
        <dbReference type="EMBL" id="JAH38977.1"/>
    </source>
</evidence>
<protein>
    <submittedName>
        <fullName evidence="1">Uncharacterized protein</fullName>
    </submittedName>
</protein>
<dbReference type="EMBL" id="GBXM01069600">
    <property type="protein sequence ID" value="JAH38977.1"/>
    <property type="molecule type" value="Transcribed_RNA"/>
</dbReference>
<organism evidence="1">
    <name type="scientific">Anguilla anguilla</name>
    <name type="common">European freshwater eel</name>
    <name type="synonym">Muraena anguilla</name>
    <dbReference type="NCBI Taxonomy" id="7936"/>
    <lineage>
        <taxon>Eukaryota</taxon>
        <taxon>Metazoa</taxon>
        <taxon>Chordata</taxon>
        <taxon>Craniata</taxon>
        <taxon>Vertebrata</taxon>
        <taxon>Euteleostomi</taxon>
        <taxon>Actinopterygii</taxon>
        <taxon>Neopterygii</taxon>
        <taxon>Teleostei</taxon>
        <taxon>Anguilliformes</taxon>
        <taxon>Anguillidae</taxon>
        <taxon>Anguilla</taxon>
    </lineage>
</organism>
<sequence>MKFCIISLQVVSLCYFKISNACMLLNGAHFILKLPPLIHDLF</sequence>